<dbReference type="Proteomes" id="UP000299102">
    <property type="component" value="Unassembled WGS sequence"/>
</dbReference>
<sequence length="117" mass="13053">MYPRAPSESWGHDTQSWAGSLSYYCNPLTRSFACVDVEYVSSSFIWKGLVVNPNFVPAFNSGSDTGLDFEPGHALDFKSALTLGLDPDAVLDSASRPTFKFPEYRSRLQFVRSQNKC</sequence>
<evidence type="ECO:0000313" key="1">
    <source>
        <dbReference type="EMBL" id="GBP06916.1"/>
    </source>
</evidence>
<dbReference type="EMBL" id="BGZK01004106">
    <property type="protein sequence ID" value="GBP06916.1"/>
    <property type="molecule type" value="Genomic_DNA"/>
</dbReference>
<reference evidence="1 2" key="1">
    <citation type="journal article" date="2019" name="Commun. Biol.">
        <title>The bagworm genome reveals a unique fibroin gene that provides high tensile strength.</title>
        <authorList>
            <person name="Kono N."/>
            <person name="Nakamura H."/>
            <person name="Ohtoshi R."/>
            <person name="Tomita M."/>
            <person name="Numata K."/>
            <person name="Arakawa K."/>
        </authorList>
    </citation>
    <scope>NUCLEOTIDE SEQUENCE [LARGE SCALE GENOMIC DNA]</scope>
</reference>
<name>A0A4C1SY82_EUMVA</name>
<organism evidence="1 2">
    <name type="scientific">Eumeta variegata</name>
    <name type="common">Bagworm moth</name>
    <name type="synonym">Eumeta japonica</name>
    <dbReference type="NCBI Taxonomy" id="151549"/>
    <lineage>
        <taxon>Eukaryota</taxon>
        <taxon>Metazoa</taxon>
        <taxon>Ecdysozoa</taxon>
        <taxon>Arthropoda</taxon>
        <taxon>Hexapoda</taxon>
        <taxon>Insecta</taxon>
        <taxon>Pterygota</taxon>
        <taxon>Neoptera</taxon>
        <taxon>Endopterygota</taxon>
        <taxon>Lepidoptera</taxon>
        <taxon>Glossata</taxon>
        <taxon>Ditrysia</taxon>
        <taxon>Tineoidea</taxon>
        <taxon>Psychidae</taxon>
        <taxon>Oiketicinae</taxon>
        <taxon>Eumeta</taxon>
    </lineage>
</organism>
<gene>
    <name evidence="1" type="ORF">EVAR_91721_1</name>
</gene>
<comment type="caution">
    <text evidence="1">The sequence shown here is derived from an EMBL/GenBank/DDBJ whole genome shotgun (WGS) entry which is preliminary data.</text>
</comment>
<keyword evidence="2" id="KW-1185">Reference proteome</keyword>
<evidence type="ECO:0000313" key="2">
    <source>
        <dbReference type="Proteomes" id="UP000299102"/>
    </source>
</evidence>
<accession>A0A4C1SY82</accession>
<dbReference type="AlphaFoldDB" id="A0A4C1SY82"/>
<proteinExistence type="predicted"/>
<protein>
    <submittedName>
        <fullName evidence="1">Uncharacterized protein</fullName>
    </submittedName>
</protein>